<proteinExistence type="predicted"/>
<dbReference type="Pfam" id="PF00873">
    <property type="entry name" value="ACR_tran"/>
    <property type="match status" value="1"/>
</dbReference>
<feature type="transmembrane region" description="Helical" evidence="1">
    <location>
        <begin position="989"/>
        <end position="1021"/>
    </location>
</feature>
<evidence type="ECO:0000256" key="1">
    <source>
        <dbReference type="SAM" id="Phobius"/>
    </source>
</evidence>
<feature type="transmembrane region" description="Helical" evidence="1">
    <location>
        <begin position="964"/>
        <end position="983"/>
    </location>
</feature>
<keyword evidence="1" id="KW-1133">Transmembrane helix</keyword>
<name>A0A1I3WSR8_9GAMM</name>
<feature type="transmembrane region" description="Helical" evidence="1">
    <location>
        <begin position="365"/>
        <end position="385"/>
    </location>
</feature>
<feature type="transmembrane region" description="Helical" evidence="1">
    <location>
        <begin position="866"/>
        <end position="886"/>
    </location>
</feature>
<dbReference type="PANTHER" id="PTHR32063:SF33">
    <property type="entry name" value="RND SUPERFAMILY EFFLUX PUMP PERMEASE COMPONENT"/>
    <property type="match status" value="1"/>
</dbReference>
<feature type="transmembrane region" description="Helical" evidence="1">
    <location>
        <begin position="436"/>
        <end position="458"/>
    </location>
</feature>
<gene>
    <name evidence="2" type="ORF">SAMN05216429_11093</name>
</gene>
<dbReference type="Gene3D" id="3.30.70.1430">
    <property type="entry name" value="Multidrug efflux transporter AcrB pore domain"/>
    <property type="match status" value="2"/>
</dbReference>
<dbReference type="PRINTS" id="PR00702">
    <property type="entry name" value="ACRIFLAVINRP"/>
</dbReference>
<feature type="transmembrane region" description="Helical" evidence="1">
    <location>
        <begin position="464"/>
        <end position="487"/>
    </location>
</feature>
<dbReference type="SUPFAM" id="SSF82693">
    <property type="entry name" value="Multidrug efflux transporter AcrB pore domain, PN1, PN2, PC1 and PC2 subdomains"/>
    <property type="match status" value="2"/>
</dbReference>
<dbReference type="AlphaFoldDB" id="A0A1I3WSR8"/>
<dbReference type="InterPro" id="IPR001036">
    <property type="entry name" value="Acrflvin-R"/>
</dbReference>
<dbReference type="Gene3D" id="3.30.2090.10">
    <property type="entry name" value="Multidrug efflux transporter AcrB TolC docking domain, DN and DC subdomains"/>
    <property type="match status" value="2"/>
</dbReference>
<evidence type="ECO:0000313" key="3">
    <source>
        <dbReference type="Proteomes" id="UP000199445"/>
    </source>
</evidence>
<feature type="transmembrane region" description="Helical" evidence="1">
    <location>
        <begin position="21"/>
        <end position="39"/>
    </location>
</feature>
<keyword evidence="3" id="KW-1185">Reference proteome</keyword>
<feature type="transmembrane region" description="Helical" evidence="1">
    <location>
        <begin position="893"/>
        <end position="913"/>
    </location>
</feature>
<dbReference type="Gene3D" id="1.20.1640.10">
    <property type="entry name" value="Multidrug efflux transporter AcrB transmembrane domain"/>
    <property type="match status" value="2"/>
</dbReference>
<feature type="transmembrane region" description="Helical" evidence="1">
    <location>
        <begin position="391"/>
        <end position="416"/>
    </location>
</feature>
<dbReference type="GO" id="GO:0005886">
    <property type="term" value="C:plasma membrane"/>
    <property type="evidence" value="ECO:0007669"/>
    <property type="project" value="TreeGrafter"/>
</dbReference>
<dbReference type="RefSeq" id="WP_091705816.1">
    <property type="nucleotide sequence ID" value="NZ_BMYN01000006.1"/>
</dbReference>
<dbReference type="Gene3D" id="3.30.70.1440">
    <property type="entry name" value="Multidrug efflux transporter AcrB pore domain"/>
    <property type="match status" value="1"/>
</dbReference>
<feature type="transmembrane region" description="Helical" evidence="1">
    <location>
        <begin position="535"/>
        <end position="554"/>
    </location>
</feature>
<feature type="transmembrane region" description="Helical" evidence="1">
    <location>
        <begin position="919"/>
        <end position="943"/>
    </location>
</feature>
<dbReference type="GO" id="GO:0042910">
    <property type="term" value="F:xenobiotic transmembrane transporter activity"/>
    <property type="evidence" value="ECO:0007669"/>
    <property type="project" value="TreeGrafter"/>
</dbReference>
<dbReference type="OrthoDB" id="5287122at2"/>
<organism evidence="2 3">
    <name type="scientific">Marinobacter persicus</name>
    <dbReference type="NCBI Taxonomy" id="930118"/>
    <lineage>
        <taxon>Bacteria</taxon>
        <taxon>Pseudomonadati</taxon>
        <taxon>Pseudomonadota</taxon>
        <taxon>Gammaproteobacteria</taxon>
        <taxon>Pseudomonadales</taxon>
        <taxon>Marinobacteraceae</taxon>
        <taxon>Marinobacter</taxon>
    </lineage>
</organism>
<dbReference type="SUPFAM" id="SSF82866">
    <property type="entry name" value="Multidrug efflux transporter AcrB transmembrane domain"/>
    <property type="match status" value="2"/>
</dbReference>
<feature type="transmembrane region" description="Helical" evidence="1">
    <location>
        <begin position="339"/>
        <end position="358"/>
    </location>
</feature>
<keyword evidence="1" id="KW-0812">Transmembrane</keyword>
<dbReference type="InterPro" id="IPR027463">
    <property type="entry name" value="AcrB_DN_DC_subdom"/>
</dbReference>
<dbReference type="PANTHER" id="PTHR32063">
    <property type="match status" value="1"/>
</dbReference>
<evidence type="ECO:0000313" key="2">
    <source>
        <dbReference type="EMBL" id="SFK09887.1"/>
    </source>
</evidence>
<sequence length="1045" mass="115217">MSEAPKRQGWVGPIEWMARNSVAANLMMILLLVGGLWMASNVQKEVFPEFDLDVVQVTVSYPGASPSEVEQGILLPVEEAVQGIQSIEEMSSTAREGSGNIQLELVSGTNRMQALQDIEQAVDRVRTFPEQAEEPEVRLVTPTRDVLELVLYGDVDAWTLRQLGEQVRNRLLAEDNITQADINDVPAYMTSVEISRDTLREFNLTLTEVANRIEQSSQDIPAGSMETANGDILLRLKERKQWAEAFEGIVIVNADSGGSVTLGDIATVRDSFEEDGFHSRFNGQPSVEIELFRTGDQSPLDIAESAEKVMAELDETLPETVKLRIDSNRAEHFEDRMNMLLENGVMAMVIVLVILSLFLEYRLAFWIMMGMTISFVGSVFFLPAMDVSINMISMFGFLMVLGIVVDDAIVVGENIYEYREQGMTFMQAAIKGTRDIAGPVTFSILTNIVAFLPLLFIPGTTGKFWWPLGVVVILVLAISLFEALFILPAHLAHSGRGSVTVYGRAMHAVQRVFSRGFEAVVDKGYRPLLDLSLRFRYVTLTAALTIMVVCGAYATSAHMGMIMMPESPADEIEANVRLPVGTTATRAGELAMAITRDTERLFEEYDLGRNAEGIKTNVRGENYIDVELVLRPEQERDMSVSDIVELWRNELSDFKGVDEITISAEQGPGSWRDDISVDLSHTDIDTLARASERFFEELEQIGETRNVNDSYTAGKPQFDITLNEQGRALGLTGAEVGQQLRDAFYGAVALRQLRGINENEIRVRLPERERQDLYHLDNFVVRTSDGTEVPLMEVADMSIAESFRSIDRRDGRRVITVGTDVEPKAATGQVLSVIQEDLLPQLRADFPGLTWSFQGSQADMRESTGALWGGFGLAMGVIFALLAVAFGSYLQPLVVMLAIPFGAVGAIIGHMILGMELSLVSIMGIVALSGVVVNDSLIMITYANRQRERLGAAQAIYEAGLRRFRPIALTTLTTFGGLAPIITETSLQAIYLIPMAVSLGFGIVFATALILFLVPCLYLVLEDLKSGVRRLMAGGSGKQVDHQHA</sequence>
<protein>
    <submittedName>
        <fullName evidence="2">Multidrug efflux pump subunit AcrB</fullName>
    </submittedName>
</protein>
<dbReference type="SUPFAM" id="SSF82714">
    <property type="entry name" value="Multidrug efflux transporter AcrB TolC docking domain, DN and DC subdomains"/>
    <property type="match status" value="2"/>
</dbReference>
<dbReference type="Proteomes" id="UP000199445">
    <property type="component" value="Unassembled WGS sequence"/>
</dbReference>
<accession>A0A1I3WSR8</accession>
<dbReference type="Gene3D" id="3.30.70.1320">
    <property type="entry name" value="Multidrug efflux transporter AcrB pore domain like"/>
    <property type="match status" value="1"/>
</dbReference>
<reference evidence="2 3" key="1">
    <citation type="submission" date="2016-10" db="EMBL/GenBank/DDBJ databases">
        <authorList>
            <person name="de Groot N.N."/>
        </authorList>
    </citation>
    <scope>NUCLEOTIDE SEQUENCE [LARGE SCALE GENOMIC DNA]</scope>
    <source>
        <strain evidence="2 3">IBRC-M 10445</strain>
    </source>
</reference>
<dbReference type="EMBL" id="FOSC01000010">
    <property type="protein sequence ID" value="SFK09887.1"/>
    <property type="molecule type" value="Genomic_DNA"/>
</dbReference>
<keyword evidence="1" id="KW-0472">Membrane</keyword>